<dbReference type="PANTHER" id="PTHR46239">
    <property type="entry name" value="DNA REPAIR PROTEIN RAD51 HOMOLOG 3 RAD51C"/>
    <property type="match status" value="1"/>
</dbReference>
<reference evidence="10" key="1">
    <citation type="submission" date="2020-11" db="EMBL/GenBank/DDBJ databases">
        <authorList>
            <person name="Tran Van P."/>
        </authorList>
    </citation>
    <scope>NUCLEOTIDE SEQUENCE</scope>
</reference>
<dbReference type="GO" id="GO:0140664">
    <property type="term" value="F:ATP-dependent DNA damage sensor activity"/>
    <property type="evidence" value="ECO:0007669"/>
    <property type="project" value="InterPro"/>
</dbReference>
<dbReference type="InterPro" id="IPR027417">
    <property type="entry name" value="P-loop_NTPase"/>
</dbReference>
<dbReference type="InterPro" id="IPR013632">
    <property type="entry name" value="Rad51_C"/>
</dbReference>
<dbReference type="GO" id="GO:0005657">
    <property type="term" value="C:replication fork"/>
    <property type="evidence" value="ECO:0007669"/>
    <property type="project" value="TreeGrafter"/>
</dbReference>
<comment type="subcellular location">
    <subcellularLocation>
        <location evidence="1">Nucleus</location>
    </subcellularLocation>
</comment>
<feature type="region of interest" description="Disordered" evidence="8">
    <location>
        <begin position="1"/>
        <end position="26"/>
    </location>
</feature>
<dbReference type="GO" id="GO:0005524">
    <property type="term" value="F:ATP binding"/>
    <property type="evidence" value="ECO:0007669"/>
    <property type="project" value="UniProtKB-KW"/>
</dbReference>
<evidence type="ECO:0000256" key="4">
    <source>
        <dbReference type="ARBA" id="ARBA00022840"/>
    </source>
</evidence>
<keyword evidence="4" id="KW-0067">ATP-binding</keyword>
<dbReference type="PANTHER" id="PTHR46239:SF1">
    <property type="entry name" value="DNA REPAIR PROTEIN RAD51 HOMOLOG 3"/>
    <property type="match status" value="1"/>
</dbReference>
<dbReference type="GO" id="GO:0008821">
    <property type="term" value="F:crossover junction DNA endonuclease activity"/>
    <property type="evidence" value="ECO:0007669"/>
    <property type="project" value="TreeGrafter"/>
</dbReference>
<evidence type="ECO:0000256" key="1">
    <source>
        <dbReference type="ARBA" id="ARBA00004123"/>
    </source>
</evidence>
<dbReference type="AlphaFoldDB" id="A0A7R9CZ83"/>
<evidence type="ECO:0000256" key="6">
    <source>
        <dbReference type="ARBA" id="ARBA00023242"/>
    </source>
</evidence>
<evidence type="ECO:0000256" key="8">
    <source>
        <dbReference type="SAM" id="MobiDB-lite"/>
    </source>
</evidence>
<dbReference type="InterPro" id="IPR052093">
    <property type="entry name" value="HR_Repair_Mediator"/>
</dbReference>
<accession>A0A7R9CZ83</accession>
<proteinExistence type="predicted"/>
<evidence type="ECO:0000256" key="3">
    <source>
        <dbReference type="ARBA" id="ARBA00022763"/>
    </source>
</evidence>
<dbReference type="GO" id="GO:0007131">
    <property type="term" value="P:reciprocal meiotic recombination"/>
    <property type="evidence" value="ECO:0007669"/>
    <property type="project" value="TreeGrafter"/>
</dbReference>
<dbReference type="GO" id="GO:0033063">
    <property type="term" value="C:Rad51B-Rad51C-Rad51D-XRCC2 complex"/>
    <property type="evidence" value="ECO:0007669"/>
    <property type="project" value="TreeGrafter"/>
</dbReference>
<dbReference type="Pfam" id="PF08423">
    <property type="entry name" value="Rad51"/>
    <property type="match status" value="1"/>
</dbReference>
<dbReference type="GO" id="GO:0000707">
    <property type="term" value="P:meiotic DNA recombinase assembly"/>
    <property type="evidence" value="ECO:0007669"/>
    <property type="project" value="TreeGrafter"/>
</dbReference>
<organism evidence="10">
    <name type="scientific">Timema cristinae</name>
    <name type="common">Walking stick</name>
    <dbReference type="NCBI Taxonomy" id="61476"/>
    <lineage>
        <taxon>Eukaryota</taxon>
        <taxon>Metazoa</taxon>
        <taxon>Ecdysozoa</taxon>
        <taxon>Arthropoda</taxon>
        <taxon>Hexapoda</taxon>
        <taxon>Insecta</taxon>
        <taxon>Pterygota</taxon>
        <taxon>Neoptera</taxon>
        <taxon>Polyneoptera</taxon>
        <taxon>Phasmatodea</taxon>
        <taxon>Timematodea</taxon>
        <taxon>Timematoidea</taxon>
        <taxon>Timematidae</taxon>
        <taxon>Timema</taxon>
    </lineage>
</organism>
<keyword evidence="6" id="KW-0539">Nucleus</keyword>
<dbReference type="GO" id="GO:0000400">
    <property type="term" value="F:four-way junction DNA binding"/>
    <property type="evidence" value="ECO:0007669"/>
    <property type="project" value="TreeGrafter"/>
</dbReference>
<dbReference type="InterPro" id="IPR020588">
    <property type="entry name" value="RecA_ATP-bd"/>
</dbReference>
<dbReference type="Gene3D" id="3.40.50.300">
    <property type="entry name" value="P-loop containing nucleotide triphosphate hydrolases"/>
    <property type="match status" value="1"/>
</dbReference>
<keyword evidence="3" id="KW-0227">DNA damage</keyword>
<evidence type="ECO:0000313" key="10">
    <source>
        <dbReference type="EMBL" id="CAD7403696.1"/>
    </source>
</evidence>
<name>A0A7R9CZ83_TIMCR</name>
<keyword evidence="5" id="KW-0234">DNA repair</keyword>
<feature type="domain" description="RecA family profile 1" evidence="9">
    <location>
        <begin position="98"/>
        <end position="217"/>
    </location>
</feature>
<sequence length="217" mass="23481">MSEQSRSGPMHPSQALETKGDGNDRLVTCTPPISQGPRRQVCVVPLTISILIGHRRPGNIFSKKGRWSEDEENITEEGVTTSSTEITILVGKDSEENGVDRIVTFCQSIDDMLDGGFPLQSLTELCGAPGSGKTQLCLQLCAAVQIPRACGGLEGQALYIDTRNGFTACRLRVSGVWSYEAAVQEVHDTLFDTLFESSKLCVNYKGLHSALCPVCSK</sequence>
<evidence type="ECO:0000256" key="2">
    <source>
        <dbReference type="ARBA" id="ARBA00022741"/>
    </source>
</evidence>
<evidence type="ECO:0000256" key="5">
    <source>
        <dbReference type="ARBA" id="ARBA00023204"/>
    </source>
</evidence>
<keyword evidence="2" id="KW-0547">Nucleotide-binding</keyword>
<evidence type="ECO:0000256" key="7">
    <source>
        <dbReference type="ARBA" id="ARBA00040674"/>
    </source>
</evidence>
<dbReference type="SUPFAM" id="SSF52540">
    <property type="entry name" value="P-loop containing nucleoside triphosphate hydrolases"/>
    <property type="match status" value="1"/>
</dbReference>
<dbReference type="EMBL" id="OC318926">
    <property type="protein sequence ID" value="CAD7403696.1"/>
    <property type="molecule type" value="Genomic_DNA"/>
</dbReference>
<gene>
    <name evidence="10" type="ORF">TCEB3V08_LOCUS7115</name>
</gene>
<dbReference type="GO" id="GO:0033065">
    <property type="term" value="C:Rad51C-XRCC3 complex"/>
    <property type="evidence" value="ECO:0007669"/>
    <property type="project" value="TreeGrafter"/>
</dbReference>
<dbReference type="PROSITE" id="PS50162">
    <property type="entry name" value="RECA_2"/>
    <property type="match status" value="1"/>
</dbReference>
<evidence type="ECO:0000259" key="9">
    <source>
        <dbReference type="PROSITE" id="PS50162"/>
    </source>
</evidence>
<protein>
    <recommendedName>
        <fullName evidence="7">DNA repair protein RAD51 homolog 3</fullName>
    </recommendedName>
</protein>